<feature type="domain" description="HTH lacI-type" evidence="5">
    <location>
        <begin position="3"/>
        <end position="57"/>
    </location>
</feature>
<accession>A0ABP9RXP8</accession>
<keyword evidence="3" id="KW-0804">Transcription</keyword>
<feature type="region of interest" description="Disordered" evidence="4">
    <location>
        <begin position="323"/>
        <end position="367"/>
    </location>
</feature>
<dbReference type="CDD" id="cd01392">
    <property type="entry name" value="HTH_LacI"/>
    <property type="match status" value="1"/>
</dbReference>
<dbReference type="PROSITE" id="PS00356">
    <property type="entry name" value="HTH_LACI_1"/>
    <property type="match status" value="1"/>
</dbReference>
<proteinExistence type="predicted"/>
<dbReference type="RefSeq" id="WP_345631234.1">
    <property type="nucleotide sequence ID" value="NZ_BAABJQ010000010.1"/>
</dbReference>
<dbReference type="InterPro" id="IPR046335">
    <property type="entry name" value="LacI/GalR-like_sensor"/>
</dbReference>
<evidence type="ECO:0000313" key="7">
    <source>
        <dbReference type="Proteomes" id="UP001501570"/>
    </source>
</evidence>
<gene>
    <name evidence="6" type="ORF">GCM10023322_37660</name>
</gene>
<dbReference type="Gene3D" id="1.10.260.40">
    <property type="entry name" value="lambda repressor-like DNA-binding domains"/>
    <property type="match status" value="1"/>
</dbReference>
<evidence type="ECO:0000256" key="3">
    <source>
        <dbReference type="ARBA" id="ARBA00023163"/>
    </source>
</evidence>
<protein>
    <submittedName>
        <fullName evidence="6">LacI family DNA-binding transcriptional regulator</fullName>
    </submittedName>
</protein>
<dbReference type="PANTHER" id="PTHR30146:SF109">
    <property type="entry name" value="HTH-TYPE TRANSCRIPTIONAL REGULATOR GALS"/>
    <property type="match status" value="1"/>
</dbReference>
<keyword evidence="2 6" id="KW-0238">DNA-binding</keyword>
<dbReference type="InterPro" id="IPR028082">
    <property type="entry name" value="Peripla_BP_I"/>
</dbReference>
<dbReference type="SUPFAM" id="SSF47413">
    <property type="entry name" value="lambda repressor-like DNA-binding domains"/>
    <property type="match status" value="1"/>
</dbReference>
<keyword evidence="7" id="KW-1185">Reference proteome</keyword>
<dbReference type="Pfam" id="PF00356">
    <property type="entry name" value="LacI"/>
    <property type="match status" value="1"/>
</dbReference>
<dbReference type="Proteomes" id="UP001501570">
    <property type="component" value="Unassembled WGS sequence"/>
</dbReference>
<dbReference type="SUPFAM" id="SSF53822">
    <property type="entry name" value="Periplasmic binding protein-like I"/>
    <property type="match status" value="1"/>
</dbReference>
<sequence length="367" mass="38421">MPVTIHDVAQRAQVSASTVSRALSASHLVRGTTRERVLAAARELGYQPNPAARSLITGRTGNIGIVVPDLNNPFYTGVLRGVQSRARQGGYAVFFADGEEDPVAEEALVRAMSRQVDGVVVCAPFASDAQLRSLAGLTSLTLLNRRLRDIPAALMDSAGGMRQIVDHLAALGHRRCAYLNGPNNAWSNRERRRGLRAAASRARMAVVEFGPFEPKFEGGVQAADLALADGVTAIIAYNDLMALGVLSRLADRGVAVPQEMSVVGFDNLLYAAVCAPPLTTVAMPMEAGGRAAVDLLLSGIDGTGDGAGPHRELPTNLIVRATTAAARSRSARPHVDNRRPAAGHAASGPTAAAVHRPSGGRSAALPE</sequence>
<reference evidence="7" key="1">
    <citation type="journal article" date="2019" name="Int. J. Syst. Evol. Microbiol.">
        <title>The Global Catalogue of Microorganisms (GCM) 10K type strain sequencing project: providing services to taxonomists for standard genome sequencing and annotation.</title>
        <authorList>
            <consortium name="The Broad Institute Genomics Platform"/>
            <consortium name="The Broad Institute Genome Sequencing Center for Infectious Disease"/>
            <person name="Wu L."/>
            <person name="Ma J."/>
        </authorList>
    </citation>
    <scope>NUCLEOTIDE SEQUENCE [LARGE SCALE GENOMIC DNA]</scope>
    <source>
        <strain evidence="7">JCM 18304</strain>
    </source>
</reference>
<dbReference type="Gene3D" id="3.40.50.2300">
    <property type="match status" value="2"/>
</dbReference>
<dbReference type="EMBL" id="BAABJQ010000010">
    <property type="protein sequence ID" value="GAA5188011.1"/>
    <property type="molecule type" value="Genomic_DNA"/>
</dbReference>
<dbReference type="SMART" id="SM00354">
    <property type="entry name" value="HTH_LACI"/>
    <property type="match status" value="1"/>
</dbReference>
<feature type="compositionally biased region" description="Low complexity" evidence="4">
    <location>
        <begin position="340"/>
        <end position="353"/>
    </location>
</feature>
<evidence type="ECO:0000259" key="5">
    <source>
        <dbReference type="PROSITE" id="PS50932"/>
    </source>
</evidence>
<dbReference type="PROSITE" id="PS50932">
    <property type="entry name" value="HTH_LACI_2"/>
    <property type="match status" value="1"/>
</dbReference>
<evidence type="ECO:0000256" key="1">
    <source>
        <dbReference type="ARBA" id="ARBA00023015"/>
    </source>
</evidence>
<organism evidence="6 7">
    <name type="scientific">Rugosimonospora acidiphila</name>
    <dbReference type="NCBI Taxonomy" id="556531"/>
    <lineage>
        <taxon>Bacteria</taxon>
        <taxon>Bacillati</taxon>
        <taxon>Actinomycetota</taxon>
        <taxon>Actinomycetes</taxon>
        <taxon>Micromonosporales</taxon>
        <taxon>Micromonosporaceae</taxon>
        <taxon>Rugosimonospora</taxon>
    </lineage>
</organism>
<dbReference type="PANTHER" id="PTHR30146">
    <property type="entry name" value="LACI-RELATED TRANSCRIPTIONAL REPRESSOR"/>
    <property type="match status" value="1"/>
</dbReference>
<dbReference type="InterPro" id="IPR010982">
    <property type="entry name" value="Lambda_DNA-bd_dom_sf"/>
</dbReference>
<dbReference type="CDD" id="cd06267">
    <property type="entry name" value="PBP1_LacI_sugar_binding-like"/>
    <property type="match status" value="1"/>
</dbReference>
<evidence type="ECO:0000313" key="6">
    <source>
        <dbReference type="EMBL" id="GAA5188011.1"/>
    </source>
</evidence>
<evidence type="ECO:0000256" key="4">
    <source>
        <dbReference type="SAM" id="MobiDB-lite"/>
    </source>
</evidence>
<dbReference type="GO" id="GO:0003677">
    <property type="term" value="F:DNA binding"/>
    <property type="evidence" value="ECO:0007669"/>
    <property type="project" value="UniProtKB-KW"/>
</dbReference>
<keyword evidence="1" id="KW-0805">Transcription regulation</keyword>
<dbReference type="InterPro" id="IPR000843">
    <property type="entry name" value="HTH_LacI"/>
</dbReference>
<dbReference type="Pfam" id="PF13377">
    <property type="entry name" value="Peripla_BP_3"/>
    <property type="match status" value="1"/>
</dbReference>
<name>A0ABP9RXP8_9ACTN</name>
<evidence type="ECO:0000256" key="2">
    <source>
        <dbReference type="ARBA" id="ARBA00023125"/>
    </source>
</evidence>
<comment type="caution">
    <text evidence="6">The sequence shown here is derived from an EMBL/GenBank/DDBJ whole genome shotgun (WGS) entry which is preliminary data.</text>
</comment>